<evidence type="ECO:0000256" key="1">
    <source>
        <dbReference type="ARBA" id="ARBA00010088"/>
    </source>
</evidence>
<dbReference type="Proteomes" id="UP000573729">
    <property type="component" value="Unassembled WGS sequence"/>
</dbReference>
<protein>
    <submittedName>
        <fullName evidence="7">Pimeloyl-ACP methyl ester carboxylesterase</fullName>
    </submittedName>
</protein>
<feature type="signal peptide" evidence="4">
    <location>
        <begin position="1"/>
        <end position="19"/>
    </location>
</feature>
<dbReference type="PROSITE" id="PS51257">
    <property type="entry name" value="PROKAR_LIPOPROTEIN"/>
    <property type="match status" value="1"/>
</dbReference>
<dbReference type="Gene3D" id="3.40.50.1820">
    <property type="entry name" value="alpha/beta hydrolase"/>
    <property type="match status" value="1"/>
</dbReference>
<dbReference type="PANTHER" id="PTHR43248">
    <property type="entry name" value="2-SUCCINYL-6-HYDROXY-2,4-CYCLOHEXADIENE-1-CARBOXYLATE SYNTHASE"/>
    <property type="match status" value="1"/>
</dbReference>
<dbReference type="SUPFAM" id="SSF53474">
    <property type="entry name" value="alpha/beta-Hydrolases"/>
    <property type="match status" value="1"/>
</dbReference>
<proteinExistence type="inferred from homology"/>
<comment type="similarity">
    <text evidence="1">Belongs to the peptidase S33 family.</text>
</comment>
<evidence type="ECO:0000313" key="8">
    <source>
        <dbReference type="Proteomes" id="UP000573729"/>
    </source>
</evidence>
<feature type="chain" id="PRO_5038711005" evidence="4">
    <location>
        <begin position="20"/>
        <end position="510"/>
    </location>
</feature>
<feature type="domain" description="AB hydrolase-1" evidence="5">
    <location>
        <begin position="102"/>
        <end position="271"/>
    </location>
</feature>
<evidence type="ECO:0000259" key="6">
    <source>
        <dbReference type="Pfam" id="PF08386"/>
    </source>
</evidence>
<comment type="caution">
    <text evidence="7">The sequence shown here is derived from an EMBL/GenBank/DDBJ whole genome shotgun (WGS) entry which is preliminary data.</text>
</comment>
<organism evidence="7 8">
    <name type="scientific">Microbacterium marinum</name>
    <dbReference type="NCBI Taxonomy" id="421115"/>
    <lineage>
        <taxon>Bacteria</taxon>
        <taxon>Bacillati</taxon>
        <taxon>Actinomycetota</taxon>
        <taxon>Actinomycetes</taxon>
        <taxon>Micrococcales</taxon>
        <taxon>Microbacteriaceae</taxon>
        <taxon>Microbacterium</taxon>
    </lineage>
</organism>
<dbReference type="InterPro" id="IPR029058">
    <property type="entry name" value="AB_hydrolase_fold"/>
</dbReference>
<keyword evidence="2 4" id="KW-0732">Signal</keyword>
<dbReference type="Pfam" id="PF00561">
    <property type="entry name" value="Abhydrolase_1"/>
    <property type="match status" value="1"/>
</dbReference>
<dbReference type="RefSeq" id="WP_184218978.1">
    <property type="nucleotide sequence ID" value="NZ_JACHMD010000001.1"/>
</dbReference>
<reference evidence="7 8" key="1">
    <citation type="submission" date="2020-08" db="EMBL/GenBank/DDBJ databases">
        <title>Sequencing the genomes of 1000 actinobacteria strains.</title>
        <authorList>
            <person name="Klenk H.-P."/>
        </authorList>
    </citation>
    <scope>NUCLEOTIDE SEQUENCE [LARGE SCALE GENOMIC DNA]</scope>
    <source>
        <strain evidence="7 8">DSM 24947</strain>
    </source>
</reference>
<sequence>MRRGARAAAALLATATALAALVACTPKEAPAPDRTPVTEGVAADLVGYYGQDVDWDRCVGGGEGTFYCGTVTAPVDWSDPEGGDLELAVIVRMASGESQGSLLVNPGGPGASGVDLVQGSAEFAVGETLLEHYDVVGFDPRGVGSSTPVRCLDAEQMDDYLFAAPRAARGTPAWEAELTARNDRFAEACESGSGGILPHITTADAARDMDLLRGVLGDEKLTYLGYSYGSFLGATYAELFPDRVGRIVLDGGLDPSVPGSEVGARQAVGFESALRAYLTSCVERTENCPFQGSVDDARTALADALAAVEATPLTATDGRALGADAMVMGIVSALYSEGNWPYLTGAITAALEGDADPMFVLVDSYYNRSDGVYLDNSTEAFSAYNCMDYPADPPDVEAAADALVAAEAPTFAPYWSGVDLCASWPYPPTGTRGEIHAEGAAPILLVGTTNDPATPYEWSAALAEQLSSGILLTRVGEGHLGFNKGNACIDDAVEAYFVDGTVPDGDITCE</sequence>
<feature type="domain" description="Peptidase S33 tripeptidyl aminopeptidase-like C-terminal" evidence="6">
    <location>
        <begin position="409"/>
        <end position="509"/>
    </location>
</feature>
<dbReference type="InterPro" id="IPR000073">
    <property type="entry name" value="AB_hydrolase_1"/>
</dbReference>
<dbReference type="AlphaFoldDB" id="A0A7W7BUK5"/>
<dbReference type="PANTHER" id="PTHR43248:SF29">
    <property type="entry name" value="TRIPEPTIDYL AMINOPEPTIDASE"/>
    <property type="match status" value="1"/>
</dbReference>
<dbReference type="EMBL" id="JACHMD010000001">
    <property type="protein sequence ID" value="MBB4667894.1"/>
    <property type="molecule type" value="Genomic_DNA"/>
</dbReference>
<accession>A0A7W7BUK5</accession>
<dbReference type="InterPro" id="IPR013595">
    <property type="entry name" value="Pept_S33_TAP-like_C"/>
</dbReference>
<gene>
    <name evidence="7" type="ORF">BKA24_002603</name>
</gene>
<name>A0A7W7BUK5_9MICO</name>
<dbReference type="GO" id="GO:0016787">
    <property type="term" value="F:hydrolase activity"/>
    <property type="evidence" value="ECO:0007669"/>
    <property type="project" value="UniProtKB-KW"/>
</dbReference>
<evidence type="ECO:0000256" key="3">
    <source>
        <dbReference type="ARBA" id="ARBA00022801"/>
    </source>
</evidence>
<dbReference type="InterPro" id="IPR051601">
    <property type="entry name" value="Serine_prot/Carboxylest_S33"/>
</dbReference>
<keyword evidence="8" id="KW-1185">Reference proteome</keyword>
<evidence type="ECO:0000256" key="2">
    <source>
        <dbReference type="ARBA" id="ARBA00022729"/>
    </source>
</evidence>
<dbReference type="Pfam" id="PF08386">
    <property type="entry name" value="Abhydrolase_4"/>
    <property type="match status" value="1"/>
</dbReference>
<evidence type="ECO:0000259" key="5">
    <source>
        <dbReference type="Pfam" id="PF00561"/>
    </source>
</evidence>
<evidence type="ECO:0000256" key="4">
    <source>
        <dbReference type="SAM" id="SignalP"/>
    </source>
</evidence>
<evidence type="ECO:0000313" key="7">
    <source>
        <dbReference type="EMBL" id="MBB4667894.1"/>
    </source>
</evidence>
<keyword evidence="3" id="KW-0378">Hydrolase</keyword>